<evidence type="ECO:0000313" key="1">
    <source>
        <dbReference type="EMBL" id="MPD04248.1"/>
    </source>
</evidence>
<reference evidence="1 2" key="1">
    <citation type="submission" date="2019-05" db="EMBL/GenBank/DDBJ databases">
        <title>Another draft genome of Portunus trituberculatus and its Hox gene families provides insights of decapod evolution.</title>
        <authorList>
            <person name="Jeong J.-H."/>
            <person name="Song I."/>
            <person name="Kim S."/>
            <person name="Choi T."/>
            <person name="Kim D."/>
            <person name="Ryu S."/>
            <person name="Kim W."/>
        </authorList>
    </citation>
    <scope>NUCLEOTIDE SEQUENCE [LARGE SCALE GENOMIC DNA]</scope>
    <source>
        <tissue evidence="1">Muscle</tissue>
    </source>
</reference>
<proteinExistence type="predicted"/>
<dbReference type="EMBL" id="VSRR010140105">
    <property type="protein sequence ID" value="MPD04248.1"/>
    <property type="molecule type" value="Genomic_DNA"/>
</dbReference>
<organism evidence="1 2">
    <name type="scientific">Portunus trituberculatus</name>
    <name type="common">Swimming crab</name>
    <name type="synonym">Neptunus trituberculatus</name>
    <dbReference type="NCBI Taxonomy" id="210409"/>
    <lineage>
        <taxon>Eukaryota</taxon>
        <taxon>Metazoa</taxon>
        <taxon>Ecdysozoa</taxon>
        <taxon>Arthropoda</taxon>
        <taxon>Crustacea</taxon>
        <taxon>Multicrustacea</taxon>
        <taxon>Malacostraca</taxon>
        <taxon>Eumalacostraca</taxon>
        <taxon>Eucarida</taxon>
        <taxon>Decapoda</taxon>
        <taxon>Pleocyemata</taxon>
        <taxon>Brachyura</taxon>
        <taxon>Eubrachyura</taxon>
        <taxon>Portunoidea</taxon>
        <taxon>Portunidae</taxon>
        <taxon>Portuninae</taxon>
        <taxon>Portunus</taxon>
    </lineage>
</organism>
<sequence>MTLPTCQRTLAEDARGRSRYAKRFRKVRHPPRRPVVGCLHTWHRTVVASRPQVRVSLVCSGQPWRGALPDKVCHPRSCPAHDGTPPIATNAHTP</sequence>
<evidence type="ECO:0000313" key="2">
    <source>
        <dbReference type="Proteomes" id="UP000324222"/>
    </source>
</evidence>
<dbReference type="AlphaFoldDB" id="A0A5B7KG39"/>
<gene>
    <name evidence="1" type="ORF">E2C01_099925</name>
</gene>
<protein>
    <submittedName>
        <fullName evidence="1">Uncharacterized protein</fullName>
    </submittedName>
</protein>
<accession>A0A5B7KG39</accession>
<keyword evidence="2" id="KW-1185">Reference proteome</keyword>
<comment type="caution">
    <text evidence="1">The sequence shown here is derived from an EMBL/GenBank/DDBJ whole genome shotgun (WGS) entry which is preliminary data.</text>
</comment>
<name>A0A5B7KG39_PORTR</name>
<dbReference type="Proteomes" id="UP000324222">
    <property type="component" value="Unassembled WGS sequence"/>
</dbReference>